<evidence type="ECO:0000256" key="6">
    <source>
        <dbReference type="SAM" id="Coils"/>
    </source>
</evidence>
<dbReference type="InterPro" id="IPR003594">
    <property type="entry name" value="HATPase_dom"/>
</dbReference>
<feature type="domain" description="Histidine kinase" evidence="9">
    <location>
        <begin position="278"/>
        <end position="479"/>
    </location>
</feature>
<dbReference type="SMART" id="SM00387">
    <property type="entry name" value="HATPase_c"/>
    <property type="match status" value="1"/>
</dbReference>
<feature type="transmembrane region" description="Helical" evidence="8">
    <location>
        <begin position="96"/>
        <end position="120"/>
    </location>
</feature>
<keyword evidence="4" id="KW-0808">Transferase</keyword>
<feature type="transmembrane region" description="Helical" evidence="8">
    <location>
        <begin position="40"/>
        <end position="58"/>
    </location>
</feature>
<keyword evidence="4" id="KW-0418">Kinase</keyword>
<feature type="transmembrane region" description="Helical" evidence="8">
    <location>
        <begin position="197"/>
        <end position="214"/>
    </location>
</feature>
<keyword evidence="8" id="KW-0812">Transmembrane</keyword>
<dbReference type="InterPro" id="IPR004358">
    <property type="entry name" value="Sig_transdc_His_kin-like_C"/>
</dbReference>
<reference evidence="10" key="1">
    <citation type="submission" date="2023-02" db="EMBL/GenBank/DDBJ databases">
        <title>Nocardiopsis ansamitocini NBRC 112285.</title>
        <authorList>
            <person name="Ichikawa N."/>
            <person name="Sato H."/>
            <person name="Tonouchi N."/>
        </authorList>
    </citation>
    <scope>NUCLEOTIDE SEQUENCE</scope>
    <source>
        <strain evidence="10">NBRC 112285</strain>
    </source>
</reference>
<dbReference type="PANTHER" id="PTHR43547:SF2">
    <property type="entry name" value="HYBRID SIGNAL TRANSDUCTION HISTIDINE KINASE C"/>
    <property type="match status" value="1"/>
</dbReference>
<dbReference type="GO" id="GO:0000155">
    <property type="term" value="F:phosphorelay sensor kinase activity"/>
    <property type="evidence" value="ECO:0007669"/>
    <property type="project" value="TreeGrafter"/>
</dbReference>
<evidence type="ECO:0000256" key="4">
    <source>
        <dbReference type="ARBA" id="ARBA00022777"/>
    </source>
</evidence>
<accession>A0A9W6P4F7</accession>
<evidence type="ECO:0000256" key="5">
    <source>
        <dbReference type="ARBA" id="ARBA00023012"/>
    </source>
</evidence>
<proteinExistence type="predicted"/>
<dbReference type="PROSITE" id="PS50109">
    <property type="entry name" value="HIS_KIN"/>
    <property type="match status" value="1"/>
</dbReference>
<keyword evidence="8" id="KW-1133">Transmembrane helix</keyword>
<protein>
    <recommendedName>
        <fullName evidence="2">histidine kinase</fullName>
        <ecNumber evidence="2">2.7.13.3</ecNumber>
    </recommendedName>
</protein>
<keyword evidence="5" id="KW-0902">Two-component regulatory system</keyword>
<feature type="transmembrane region" description="Helical" evidence="8">
    <location>
        <begin position="170"/>
        <end position="192"/>
    </location>
</feature>
<dbReference type="InterPro" id="IPR036890">
    <property type="entry name" value="HATPase_C_sf"/>
</dbReference>
<keyword evidence="11" id="KW-1185">Reference proteome</keyword>
<keyword evidence="3" id="KW-0597">Phosphoprotein</keyword>
<evidence type="ECO:0000313" key="10">
    <source>
        <dbReference type="EMBL" id="GLU47144.1"/>
    </source>
</evidence>
<feature type="transmembrane region" description="Helical" evidence="8">
    <location>
        <begin position="234"/>
        <end position="252"/>
    </location>
</feature>
<sequence length="529" mass="55824">MRKLALESAAVLAVIITAVLALDHAENWSDLGTPQLRSSLAMFSAAVAITAALVAELVARLGDLPALRRVSAAMAVYALIVIPATAAVAVNTVDNIVVAAVRYSATIAVGGLLLLAVATFDRPRPWPVPGLRNPLTGLRGLLVGVLCAVLGGTAAALFPTEGYAVVSSPLLVGGVSLLWLNVGATTLISGLLRHRRFLVWLGLGSLASVSGYAPRLWLGEPSAGSFLLVPGMRALGVLLTLVAVLQLAYHLYQQIAVDQRRLEEAQAEAVEVRERMSEQAHELRNALAGVDGAAQLLAMEDSGGADLDRAALRAALSAELNRMRTMLESESARRPASKVHLKALLEQLVLIRRTNGMRIELTAEHDVDVDVPPDVIAQIITNILANCERHAPGARVWVEAYRLGTMAQIRIQDDGPGVPAGMEHEVLCRGVKSAKSVGDGIGLHVCQELVTQHGGRLRLAPTRPDRPGCVLTVDLPIEAGDPAPSNESPRRSHRGARTRWLGARRPSGASTAPTSPSTPTSFGSANAGQ</sequence>
<evidence type="ECO:0000259" key="9">
    <source>
        <dbReference type="PROSITE" id="PS50109"/>
    </source>
</evidence>
<dbReference type="PANTHER" id="PTHR43547">
    <property type="entry name" value="TWO-COMPONENT HISTIDINE KINASE"/>
    <property type="match status" value="1"/>
</dbReference>
<evidence type="ECO:0000256" key="3">
    <source>
        <dbReference type="ARBA" id="ARBA00022553"/>
    </source>
</evidence>
<feature type="compositionally biased region" description="Low complexity" evidence="7">
    <location>
        <begin position="506"/>
        <end position="529"/>
    </location>
</feature>
<evidence type="ECO:0000256" key="1">
    <source>
        <dbReference type="ARBA" id="ARBA00000085"/>
    </source>
</evidence>
<keyword evidence="8" id="KW-0472">Membrane</keyword>
<evidence type="ECO:0000256" key="8">
    <source>
        <dbReference type="SAM" id="Phobius"/>
    </source>
</evidence>
<dbReference type="PRINTS" id="PR00344">
    <property type="entry name" value="BCTRLSENSOR"/>
</dbReference>
<feature type="transmembrane region" description="Helical" evidence="8">
    <location>
        <begin position="141"/>
        <end position="158"/>
    </location>
</feature>
<feature type="transmembrane region" description="Helical" evidence="8">
    <location>
        <begin position="70"/>
        <end position="90"/>
    </location>
</feature>
<dbReference type="Gene3D" id="3.30.565.10">
    <property type="entry name" value="Histidine kinase-like ATPase, C-terminal domain"/>
    <property type="match status" value="1"/>
</dbReference>
<dbReference type="Proteomes" id="UP001165092">
    <property type="component" value="Unassembled WGS sequence"/>
</dbReference>
<evidence type="ECO:0000256" key="7">
    <source>
        <dbReference type="SAM" id="MobiDB-lite"/>
    </source>
</evidence>
<comment type="catalytic activity">
    <reaction evidence="1">
        <text>ATP + protein L-histidine = ADP + protein N-phospho-L-histidine.</text>
        <dbReference type="EC" id="2.7.13.3"/>
    </reaction>
</comment>
<dbReference type="EC" id="2.7.13.3" evidence="2"/>
<organism evidence="10 11">
    <name type="scientific">Nocardiopsis ansamitocini</name>
    <dbReference type="NCBI Taxonomy" id="1670832"/>
    <lineage>
        <taxon>Bacteria</taxon>
        <taxon>Bacillati</taxon>
        <taxon>Actinomycetota</taxon>
        <taxon>Actinomycetes</taxon>
        <taxon>Streptosporangiales</taxon>
        <taxon>Nocardiopsidaceae</taxon>
        <taxon>Nocardiopsis</taxon>
    </lineage>
</organism>
<keyword evidence="6" id="KW-0175">Coiled coil</keyword>
<dbReference type="EMBL" id="BSQG01000002">
    <property type="protein sequence ID" value="GLU47144.1"/>
    <property type="molecule type" value="Genomic_DNA"/>
</dbReference>
<dbReference type="AlphaFoldDB" id="A0A9W6P4F7"/>
<name>A0A9W6P4F7_9ACTN</name>
<dbReference type="Pfam" id="PF02518">
    <property type="entry name" value="HATPase_c"/>
    <property type="match status" value="1"/>
</dbReference>
<dbReference type="SUPFAM" id="SSF55874">
    <property type="entry name" value="ATPase domain of HSP90 chaperone/DNA topoisomerase II/histidine kinase"/>
    <property type="match status" value="1"/>
</dbReference>
<feature type="coiled-coil region" evidence="6">
    <location>
        <begin position="255"/>
        <end position="282"/>
    </location>
</feature>
<evidence type="ECO:0000256" key="2">
    <source>
        <dbReference type="ARBA" id="ARBA00012438"/>
    </source>
</evidence>
<gene>
    <name evidence="10" type="ORF">Nans01_14950</name>
</gene>
<dbReference type="RefSeq" id="WP_285758145.1">
    <property type="nucleotide sequence ID" value="NZ_BSQG01000002.1"/>
</dbReference>
<feature type="region of interest" description="Disordered" evidence="7">
    <location>
        <begin position="475"/>
        <end position="529"/>
    </location>
</feature>
<evidence type="ECO:0000313" key="11">
    <source>
        <dbReference type="Proteomes" id="UP001165092"/>
    </source>
</evidence>
<comment type="caution">
    <text evidence="10">The sequence shown here is derived from an EMBL/GenBank/DDBJ whole genome shotgun (WGS) entry which is preliminary data.</text>
</comment>
<dbReference type="InterPro" id="IPR005467">
    <property type="entry name" value="His_kinase_dom"/>
</dbReference>